<proteinExistence type="inferred from homology"/>
<dbReference type="PANTHER" id="PTHR10885">
    <property type="entry name" value="ISOPENTENYL-DIPHOSPHATE DELTA-ISOMERASE"/>
    <property type="match status" value="1"/>
</dbReference>
<dbReference type="InterPro" id="IPR011876">
    <property type="entry name" value="IsopentenylPP_isomerase_typ1"/>
</dbReference>
<evidence type="ECO:0000256" key="11">
    <source>
        <dbReference type="PIRSR" id="PIRSR018427-1"/>
    </source>
</evidence>
<evidence type="ECO:0000313" key="14">
    <source>
        <dbReference type="Proteomes" id="UP000018542"/>
    </source>
</evidence>
<evidence type="ECO:0000256" key="1">
    <source>
        <dbReference type="ARBA" id="ARBA00004826"/>
    </source>
</evidence>
<feature type="active site" evidence="10 11">
    <location>
        <position position="115"/>
    </location>
</feature>
<keyword evidence="6 10" id="KW-0460">Magnesium</keyword>
<gene>
    <name evidence="10" type="primary">idi</name>
    <name evidence="13" type="ORF">W911_12915</name>
</gene>
<keyword evidence="4 10" id="KW-0963">Cytoplasm</keyword>
<dbReference type="InterPro" id="IPR015797">
    <property type="entry name" value="NUDIX_hydrolase-like_dom_sf"/>
</dbReference>
<evidence type="ECO:0000313" key="13">
    <source>
        <dbReference type="EMBL" id="AHB49104.1"/>
    </source>
</evidence>
<comment type="function">
    <text evidence="10">Catalyzes the 1,3-allylic rearrangement of the homoallylic substrate isopentenyl (IPP) to its highly electrophilic allylic isomer, dimethylallyl diphosphate (DMAPP).</text>
</comment>
<keyword evidence="5 10" id="KW-0479">Metal-binding</keyword>
<evidence type="ECO:0000256" key="5">
    <source>
        <dbReference type="ARBA" id="ARBA00022723"/>
    </source>
</evidence>
<dbReference type="Proteomes" id="UP000018542">
    <property type="component" value="Chromosome"/>
</dbReference>
<feature type="domain" description="Nudix hydrolase" evidence="12">
    <location>
        <begin position="31"/>
        <end position="163"/>
    </location>
</feature>
<name>V5SGM3_9HYPH</name>
<dbReference type="EMBL" id="CP006912">
    <property type="protein sequence ID" value="AHB49104.1"/>
    <property type="molecule type" value="Genomic_DNA"/>
</dbReference>
<reference evidence="13 14" key="1">
    <citation type="journal article" date="2014" name="Genome Announc.">
        <title>Complete Genome Sequence of Hyphomicrobium nitrativorans Strain NL23, a Denitrifying Bacterium Isolated from Biofilm of a Methanol-Fed Denitrification System Treating Seawater at the Montreal Biodome.</title>
        <authorList>
            <person name="Martineau C."/>
            <person name="Villeneuve C."/>
            <person name="Mauffrey F."/>
            <person name="Villemur R."/>
        </authorList>
    </citation>
    <scope>NUCLEOTIDE SEQUENCE [LARGE SCALE GENOMIC DNA]</scope>
    <source>
        <strain evidence="13">NL23</strain>
    </source>
</reference>
<keyword evidence="14" id="KW-1185">Reference proteome</keyword>
<dbReference type="GO" id="GO:0046872">
    <property type="term" value="F:metal ion binding"/>
    <property type="evidence" value="ECO:0007669"/>
    <property type="project" value="UniProtKB-KW"/>
</dbReference>
<evidence type="ECO:0000256" key="2">
    <source>
        <dbReference type="ARBA" id="ARBA00007579"/>
    </source>
</evidence>
<dbReference type="RefSeq" id="WP_023787917.1">
    <property type="nucleotide sequence ID" value="NC_022997.1"/>
</dbReference>
<feature type="binding site" evidence="10">
    <location>
        <position position="33"/>
    </location>
    <ligand>
        <name>Mn(2+)</name>
        <dbReference type="ChEBI" id="CHEBI:29035"/>
    </ligand>
</feature>
<dbReference type="SUPFAM" id="SSF55811">
    <property type="entry name" value="Nudix"/>
    <property type="match status" value="1"/>
</dbReference>
<keyword evidence="8 10" id="KW-0414">Isoprene biosynthesis</keyword>
<dbReference type="GO" id="GO:0008299">
    <property type="term" value="P:isoprenoid biosynthetic process"/>
    <property type="evidence" value="ECO:0007669"/>
    <property type="project" value="UniProtKB-UniRule"/>
</dbReference>
<accession>V5SGM3</accession>
<evidence type="ECO:0000256" key="4">
    <source>
        <dbReference type="ARBA" id="ARBA00022490"/>
    </source>
</evidence>
<evidence type="ECO:0000256" key="8">
    <source>
        <dbReference type="ARBA" id="ARBA00023229"/>
    </source>
</evidence>
<feature type="binding site" evidence="10">
    <location>
        <position position="27"/>
    </location>
    <ligand>
        <name>Mn(2+)</name>
        <dbReference type="ChEBI" id="CHEBI:29035"/>
    </ligand>
</feature>
<dbReference type="Gene3D" id="3.90.79.10">
    <property type="entry name" value="Nucleoside Triphosphate Pyrophosphohydrolase"/>
    <property type="match status" value="1"/>
</dbReference>
<organism evidence="13 14">
    <name type="scientific">Hyphomicrobium nitrativorans NL23</name>
    <dbReference type="NCBI Taxonomy" id="1029756"/>
    <lineage>
        <taxon>Bacteria</taxon>
        <taxon>Pseudomonadati</taxon>
        <taxon>Pseudomonadota</taxon>
        <taxon>Alphaproteobacteria</taxon>
        <taxon>Hyphomicrobiales</taxon>
        <taxon>Hyphomicrobiaceae</taxon>
        <taxon>Hyphomicrobium</taxon>
    </lineage>
</organism>
<evidence type="ECO:0000256" key="6">
    <source>
        <dbReference type="ARBA" id="ARBA00022842"/>
    </source>
</evidence>
<evidence type="ECO:0000256" key="9">
    <source>
        <dbReference type="ARBA" id="ARBA00023235"/>
    </source>
</evidence>
<dbReference type="InterPro" id="IPR056375">
    <property type="entry name" value="Idi_bact"/>
</dbReference>
<dbReference type="STRING" id="1029756.W911_12915"/>
<dbReference type="InterPro" id="IPR000086">
    <property type="entry name" value="NUDIX_hydrolase_dom"/>
</dbReference>
<evidence type="ECO:0000256" key="7">
    <source>
        <dbReference type="ARBA" id="ARBA00023211"/>
    </source>
</evidence>
<protein>
    <recommendedName>
        <fullName evidence="3 10">Isopentenyl-diphosphate Delta-isomerase</fullName>
        <shortName evidence="10">IPP isomerase</shortName>
        <ecNumber evidence="3 10">5.3.3.2</ecNumber>
    </recommendedName>
    <alternativeName>
        <fullName evidence="10">IPP:DMAPP isomerase</fullName>
    </alternativeName>
    <alternativeName>
        <fullName evidence="10">Isopentenyl pyrophosphate isomerase</fullName>
    </alternativeName>
</protein>
<evidence type="ECO:0000259" key="12">
    <source>
        <dbReference type="PROSITE" id="PS51462"/>
    </source>
</evidence>
<dbReference type="NCBIfam" id="NF002995">
    <property type="entry name" value="PRK03759.1"/>
    <property type="match status" value="1"/>
</dbReference>
<keyword evidence="9 10" id="KW-0413">Isomerase</keyword>
<feature type="binding site" evidence="10">
    <location>
        <position position="115"/>
    </location>
    <ligand>
        <name>Mn(2+)</name>
        <dbReference type="ChEBI" id="CHEBI:29035"/>
    </ligand>
</feature>
<dbReference type="EC" id="5.3.3.2" evidence="3 10"/>
<feature type="binding site" evidence="10">
    <location>
        <position position="88"/>
    </location>
    <ligand>
        <name>Mg(2+)</name>
        <dbReference type="ChEBI" id="CHEBI:18420"/>
    </ligand>
</feature>
<dbReference type="AlphaFoldDB" id="V5SGM3"/>
<dbReference type="GO" id="GO:0004452">
    <property type="term" value="F:isopentenyl-diphosphate delta-isomerase activity"/>
    <property type="evidence" value="ECO:0007669"/>
    <property type="project" value="UniProtKB-UniRule"/>
</dbReference>
<dbReference type="PANTHER" id="PTHR10885:SF0">
    <property type="entry name" value="ISOPENTENYL-DIPHOSPHATE DELTA-ISOMERASE"/>
    <property type="match status" value="1"/>
</dbReference>
<keyword evidence="7 10" id="KW-0464">Manganese</keyword>
<dbReference type="CDD" id="cd02885">
    <property type="entry name" value="NUDIX_IPP_Isomerase"/>
    <property type="match status" value="1"/>
</dbReference>
<feature type="binding site" evidence="10">
    <location>
        <position position="113"/>
    </location>
    <ligand>
        <name>Mn(2+)</name>
        <dbReference type="ChEBI" id="CHEBI:29035"/>
    </ligand>
</feature>
<dbReference type="OrthoDB" id="9809458at2"/>
<dbReference type="Pfam" id="PF00293">
    <property type="entry name" value="NUDIX"/>
    <property type="match status" value="1"/>
</dbReference>
<comment type="similarity">
    <text evidence="2 10">Belongs to the IPP isomerase type 1 family.</text>
</comment>
<dbReference type="UniPathway" id="UPA00059">
    <property type="reaction ID" value="UER00104"/>
</dbReference>
<dbReference type="PIRSF" id="PIRSF018427">
    <property type="entry name" value="Isopntndiph_ism"/>
    <property type="match status" value="1"/>
</dbReference>
<comment type="catalytic activity">
    <reaction evidence="10">
        <text>isopentenyl diphosphate = dimethylallyl diphosphate</text>
        <dbReference type="Rhea" id="RHEA:23284"/>
        <dbReference type="ChEBI" id="CHEBI:57623"/>
        <dbReference type="ChEBI" id="CHEBI:128769"/>
        <dbReference type="EC" id="5.3.3.2"/>
    </reaction>
</comment>
<dbReference type="KEGG" id="hni:W911_12915"/>
<dbReference type="PATRIC" id="fig|1029756.8.peg.2687"/>
<dbReference type="GO" id="GO:0050992">
    <property type="term" value="P:dimethylallyl diphosphate biosynthetic process"/>
    <property type="evidence" value="ECO:0007669"/>
    <property type="project" value="UniProtKB-UniRule"/>
</dbReference>
<dbReference type="HAMAP" id="MF_00202">
    <property type="entry name" value="Idi"/>
    <property type="match status" value="1"/>
</dbReference>
<comment type="pathway">
    <text evidence="1 10">Isoprenoid biosynthesis; dimethylallyl diphosphate biosynthesis; dimethylallyl diphosphate from isopentenyl diphosphate: step 1/1.</text>
</comment>
<dbReference type="GO" id="GO:0005737">
    <property type="term" value="C:cytoplasm"/>
    <property type="evidence" value="ECO:0007669"/>
    <property type="project" value="UniProtKB-SubCell"/>
</dbReference>
<evidence type="ECO:0000256" key="3">
    <source>
        <dbReference type="ARBA" id="ARBA00012057"/>
    </source>
</evidence>
<feature type="active site" evidence="10 11">
    <location>
        <position position="68"/>
    </location>
</feature>
<comment type="subcellular location">
    <subcellularLocation>
        <location evidence="10">Cytoplasm</location>
    </subcellularLocation>
</comment>
<feature type="binding site" evidence="10">
    <location>
        <position position="70"/>
    </location>
    <ligand>
        <name>Mn(2+)</name>
        <dbReference type="ChEBI" id="CHEBI:29035"/>
    </ligand>
</feature>
<comment type="cofactor">
    <cofactor evidence="10">
        <name>Mn(2+)</name>
        <dbReference type="ChEBI" id="CHEBI:29035"/>
    </cofactor>
    <text evidence="10">Binds 1 Mn(2+) ion per subunit.</text>
</comment>
<evidence type="ECO:0000256" key="10">
    <source>
        <dbReference type="HAMAP-Rule" id="MF_00202"/>
    </source>
</evidence>
<comment type="cofactor">
    <cofactor evidence="10">
        <name>Mg(2+)</name>
        <dbReference type="ChEBI" id="CHEBI:18420"/>
    </cofactor>
    <text evidence="10">Binds 1 Mg(2+) ion per subunit. The magnesium ion binds only when substrate is bound.</text>
</comment>
<dbReference type="PROSITE" id="PS51462">
    <property type="entry name" value="NUDIX"/>
    <property type="match status" value="1"/>
</dbReference>
<sequence>MASSSERVILIDERDREIGSAEKIDVHRRGLLHRAFSVVVWDASGRQLLQKRADAKYHSGGLWTNTCCGHPRPGEPVADAAARRLEEEMGFTSPLEWLGVVGYRADVGNDLIEHEIVHVFRARYDGAVVPDPAEVEDYKWCGLDSIQRDVAASPHQFTAWFVRYVAEEWPVALMPPENAERIPSTTQKRVQR</sequence>
<dbReference type="NCBIfam" id="TIGR02150">
    <property type="entry name" value="IPP_isom_1"/>
    <property type="match status" value="1"/>
</dbReference>
<dbReference type="HOGENOM" id="CLU_060552_2_1_5"/>